<evidence type="ECO:0000256" key="1">
    <source>
        <dbReference type="SAM" id="MobiDB-lite"/>
    </source>
</evidence>
<accession>A0AAD7X179</accession>
<feature type="compositionally biased region" description="Pro residues" evidence="1">
    <location>
        <begin position="31"/>
        <end position="43"/>
    </location>
</feature>
<evidence type="ECO:0000313" key="2">
    <source>
        <dbReference type="EMBL" id="KAJ8416428.1"/>
    </source>
</evidence>
<sequence>MYAQRPGPNPDHSGTSFRARPFPEPTQTNPRPLPKSTPTPPLSVPHKRPGEQRLSSDSSSRSGSSDLSAGESEGPPDRALPTTYFSVDGCMTDTYRLKYHHRRPHLYPPADSRGGEQTSSGESELGDAGFPIPGSPSPQSSPYAGLRQVIRPVKLLQYGIR</sequence>
<comment type="caution">
    <text evidence="2">The sequence shown here is derived from an EMBL/GenBank/DDBJ whole genome shotgun (WGS) entry which is preliminary data.</text>
</comment>
<proteinExistence type="predicted"/>
<gene>
    <name evidence="2" type="ORF">AAFF_G00357160</name>
</gene>
<keyword evidence="3" id="KW-1185">Reference proteome</keyword>
<protein>
    <submittedName>
        <fullName evidence="2">Uncharacterized protein</fullName>
    </submittedName>
</protein>
<dbReference type="Proteomes" id="UP001221898">
    <property type="component" value="Unassembled WGS sequence"/>
</dbReference>
<feature type="compositionally biased region" description="Low complexity" evidence="1">
    <location>
        <begin position="53"/>
        <end position="73"/>
    </location>
</feature>
<dbReference type="EMBL" id="JAINUG010000006">
    <property type="protein sequence ID" value="KAJ8416428.1"/>
    <property type="molecule type" value="Genomic_DNA"/>
</dbReference>
<evidence type="ECO:0000313" key="3">
    <source>
        <dbReference type="Proteomes" id="UP001221898"/>
    </source>
</evidence>
<feature type="region of interest" description="Disordered" evidence="1">
    <location>
        <begin position="1"/>
        <end position="85"/>
    </location>
</feature>
<organism evidence="2 3">
    <name type="scientific">Aldrovandia affinis</name>
    <dbReference type="NCBI Taxonomy" id="143900"/>
    <lineage>
        <taxon>Eukaryota</taxon>
        <taxon>Metazoa</taxon>
        <taxon>Chordata</taxon>
        <taxon>Craniata</taxon>
        <taxon>Vertebrata</taxon>
        <taxon>Euteleostomi</taxon>
        <taxon>Actinopterygii</taxon>
        <taxon>Neopterygii</taxon>
        <taxon>Teleostei</taxon>
        <taxon>Notacanthiformes</taxon>
        <taxon>Halosauridae</taxon>
        <taxon>Aldrovandia</taxon>
    </lineage>
</organism>
<name>A0AAD7X179_9TELE</name>
<dbReference type="AlphaFoldDB" id="A0AAD7X179"/>
<feature type="region of interest" description="Disordered" evidence="1">
    <location>
        <begin position="99"/>
        <end position="148"/>
    </location>
</feature>
<reference evidence="2" key="1">
    <citation type="journal article" date="2023" name="Science">
        <title>Genome structures resolve the early diversification of teleost fishes.</title>
        <authorList>
            <person name="Parey E."/>
            <person name="Louis A."/>
            <person name="Montfort J."/>
            <person name="Bouchez O."/>
            <person name="Roques C."/>
            <person name="Iampietro C."/>
            <person name="Lluch J."/>
            <person name="Castinel A."/>
            <person name="Donnadieu C."/>
            <person name="Desvignes T."/>
            <person name="Floi Bucao C."/>
            <person name="Jouanno E."/>
            <person name="Wen M."/>
            <person name="Mejri S."/>
            <person name="Dirks R."/>
            <person name="Jansen H."/>
            <person name="Henkel C."/>
            <person name="Chen W.J."/>
            <person name="Zahm M."/>
            <person name="Cabau C."/>
            <person name="Klopp C."/>
            <person name="Thompson A.W."/>
            <person name="Robinson-Rechavi M."/>
            <person name="Braasch I."/>
            <person name="Lecointre G."/>
            <person name="Bobe J."/>
            <person name="Postlethwait J.H."/>
            <person name="Berthelot C."/>
            <person name="Roest Crollius H."/>
            <person name="Guiguen Y."/>
        </authorList>
    </citation>
    <scope>NUCLEOTIDE SEQUENCE</scope>
    <source>
        <strain evidence="2">NC1722</strain>
    </source>
</reference>